<comment type="caution">
    <text evidence="1">The sequence shown here is derived from an EMBL/GenBank/DDBJ whole genome shotgun (WGS) entry which is preliminary data.</text>
</comment>
<dbReference type="AlphaFoldDB" id="A0A5J5CF50"/>
<evidence type="ECO:0000313" key="1">
    <source>
        <dbReference type="EMBL" id="KAA8578630.1"/>
    </source>
</evidence>
<reference evidence="1 2" key="1">
    <citation type="submission" date="2019-08" db="EMBL/GenBank/DDBJ databases">
        <title>A chromosome-level genome assembly, high-density linkage maps, and genome scans reveal the genomic architecture of hybrid incompatibilities underlying speciation via character displacement in darters (Percidae: Etheostominae).</title>
        <authorList>
            <person name="Moran R.L."/>
            <person name="Catchen J.M."/>
            <person name="Fuller R.C."/>
        </authorList>
    </citation>
    <scope>NUCLEOTIDE SEQUENCE [LARGE SCALE GENOMIC DNA]</scope>
    <source>
        <strain evidence="1">EspeVRDwgs_2016</strain>
        <tissue evidence="1">Muscle</tissue>
    </source>
</reference>
<gene>
    <name evidence="1" type="ORF">FQN60_011487</name>
</gene>
<dbReference type="Proteomes" id="UP000327493">
    <property type="component" value="Unassembled WGS sequence"/>
</dbReference>
<accession>A0A5J5CF50</accession>
<dbReference type="EMBL" id="VOFY01000360">
    <property type="protein sequence ID" value="KAA8578630.1"/>
    <property type="molecule type" value="Genomic_DNA"/>
</dbReference>
<organism evidence="1 2">
    <name type="scientific">Etheostoma spectabile</name>
    <name type="common">orangethroat darter</name>
    <dbReference type="NCBI Taxonomy" id="54343"/>
    <lineage>
        <taxon>Eukaryota</taxon>
        <taxon>Metazoa</taxon>
        <taxon>Chordata</taxon>
        <taxon>Craniata</taxon>
        <taxon>Vertebrata</taxon>
        <taxon>Euteleostomi</taxon>
        <taxon>Actinopterygii</taxon>
        <taxon>Neopterygii</taxon>
        <taxon>Teleostei</taxon>
        <taxon>Neoteleostei</taxon>
        <taxon>Acanthomorphata</taxon>
        <taxon>Eupercaria</taxon>
        <taxon>Perciformes</taxon>
        <taxon>Percoidei</taxon>
        <taxon>Percidae</taxon>
        <taxon>Etheostomatinae</taxon>
        <taxon>Etheostoma</taxon>
    </lineage>
</organism>
<evidence type="ECO:0000313" key="2">
    <source>
        <dbReference type="Proteomes" id="UP000327493"/>
    </source>
</evidence>
<name>A0A5J5CF50_9PERO</name>
<sequence length="283" mass="32818">MLWNKKRKKKKEWNLYKTSIAYGIHRDVHGSRVASLRRCSCRNWRIFIQSVMIHCDDTVAFSRYSHVLREIKASLQLYKIKMKNYNEDSHPIESHRRHSGYSQSRILEIERAERAEFLELLHRVERLYNSRSRQIDEIRKRMGFSVHQDTLTSPQTTASPILKDDKRVRTFRTNQTMVEEEPFSKKRLGLGSKMAGWNAANRRNPRTHASLSSVDMPTPTELRAISKVSLFTPSPPSSPPPRATRRPSCLPVITTKFGGAVKEVADGCKLQSSQTTLEDSWRH</sequence>
<protein>
    <submittedName>
        <fullName evidence="1">Uncharacterized protein</fullName>
    </submittedName>
</protein>
<keyword evidence="2" id="KW-1185">Reference proteome</keyword>
<proteinExistence type="predicted"/>